<reference evidence="2 3" key="2">
    <citation type="submission" date="2015-01" db="EMBL/GenBank/DDBJ databases">
        <title>Complete genome sequence of Pyrinomonas methylaliphatogenes type strain K22T.</title>
        <authorList>
            <person name="Lee K.C.Y."/>
            <person name="Power J.F."/>
            <person name="Dunfield P.F."/>
            <person name="Morgan X.C."/>
            <person name="Huttenhower C."/>
            <person name="Stott M.B."/>
        </authorList>
    </citation>
    <scope>NUCLEOTIDE SEQUENCE [LARGE SCALE GENOMIC DNA]</scope>
    <source>
        <strain evidence="2 3">K22</strain>
    </source>
</reference>
<name>A0A0B6X0V5_9BACT</name>
<organism evidence="2 3">
    <name type="scientific">Pyrinomonas methylaliphatogenes</name>
    <dbReference type="NCBI Taxonomy" id="454194"/>
    <lineage>
        <taxon>Bacteria</taxon>
        <taxon>Pseudomonadati</taxon>
        <taxon>Acidobacteriota</taxon>
        <taxon>Blastocatellia</taxon>
        <taxon>Blastocatellales</taxon>
        <taxon>Pyrinomonadaceae</taxon>
        <taxon>Pyrinomonas</taxon>
    </lineage>
</organism>
<dbReference type="AlphaFoldDB" id="A0A0B6X0V5"/>
<keyword evidence="3" id="KW-1185">Reference proteome</keyword>
<reference evidence="2 3" key="1">
    <citation type="submission" date="2013-12" db="EMBL/GenBank/DDBJ databases">
        <authorList>
            <person name="Stott M."/>
        </authorList>
    </citation>
    <scope>NUCLEOTIDE SEQUENCE [LARGE SCALE GENOMIC DNA]</scope>
    <source>
        <strain evidence="2 3">K22</strain>
    </source>
</reference>
<evidence type="ECO:0000313" key="2">
    <source>
        <dbReference type="EMBL" id="CDM66030.1"/>
    </source>
</evidence>
<dbReference type="Gene3D" id="3.60.21.10">
    <property type="match status" value="1"/>
</dbReference>
<sequence length="230" mass="25624">MRKTTRRIIATSNPRNELDKLERFTKLIPDADADALIILGNLAPRQAKTRDYARIFRLLAQIELPTFYLPGPEDAPIEEYLREAANIEVVHPQMHSVHGSYAFAPGHLLVAGLGGEIADDPDATREEREQLRYPGWEAEYRLKILWELKDYPKLLLFATPPAHKGLGEGGSQTVAELIKTHNPKAAFVSGKERKQERLGDSWVIVPGSLADGEFSLVDLHEGRVEAGAIS</sequence>
<accession>A0A0B6X0V5</accession>
<dbReference type="SUPFAM" id="SSF56300">
    <property type="entry name" value="Metallo-dependent phosphatases"/>
    <property type="match status" value="1"/>
</dbReference>
<feature type="domain" description="Metallophosphoesterase TT1561-like" evidence="1">
    <location>
        <begin position="1"/>
        <end position="228"/>
    </location>
</feature>
<dbReference type="STRING" id="454194.PYK22_02039"/>
<evidence type="ECO:0000259" key="1">
    <source>
        <dbReference type="Pfam" id="PF14582"/>
    </source>
</evidence>
<dbReference type="Pfam" id="PF14582">
    <property type="entry name" value="Metallophos_3"/>
    <property type="match status" value="1"/>
</dbReference>
<dbReference type="EMBL" id="CBXV010000007">
    <property type="protein sequence ID" value="CDM66030.1"/>
    <property type="molecule type" value="Genomic_DNA"/>
</dbReference>
<dbReference type="Proteomes" id="UP000031518">
    <property type="component" value="Unassembled WGS sequence"/>
</dbReference>
<protein>
    <submittedName>
        <fullName evidence="2">Predicted phosphoesterase, ICC</fullName>
    </submittedName>
</protein>
<dbReference type="OrthoDB" id="30467at2"/>
<dbReference type="RefSeq" id="WP_041976865.1">
    <property type="nucleotide sequence ID" value="NZ_CBXV010000007.1"/>
</dbReference>
<dbReference type="InterPro" id="IPR029052">
    <property type="entry name" value="Metallo-depent_PP-like"/>
</dbReference>
<proteinExistence type="predicted"/>
<evidence type="ECO:0000313" key="3">
    <source>
        <dbReference type="Proteomes" id="UP000031518"/>
    </source>
</evidence>
<dbReference type="InterPro" id="IPR029461">
    <property type="entry name" value="TT1561-like"/>
</dbReference>
<gene>
    <name evidence="2" type="ORF">PYK22_02039</name>
</gene>